<keyword evidence="7" id="KW-1185">Reference proteome</keyword>
<dbReference type="PANTHER" id="PTHR43537">
    <property type="entry name" value="TRANSCRIPTIONAL REGULATOR, GNTR FAMILY"/>
    <property type="match status" value="1"/>
</dbReference>
<evidence type="ECO:0000256" key="4">
    <source>
        <dbReference type="SAM" id="MobiDB-lite"/>
    </source>
</evidence>
<feature type="compositionally biased region" description="Basic and acidic residues" evidence="4">
    <location>
        <begin position="1"/>
        <end position="11"/>
    </location>
</feature>
<dbReference type="CDD" id="cd07377">
    <property type="entry name" value="WHTH_GntR"/>
    <property type="match status" value="1"/>
</dbReference>
<dbReference type="SMART" id="SM00345">
    <property type="entry name" value="HTH_GNTR"/>
    <property type="match status" value="1"/>
</dbReference>
<name>A0ABS7BJR2_9SPHN</name>
<dbReference type="Pfam" id="PF07729">
    <property type="entry name" value="FCD"/>
    <property type="match status" value="1"/>
</dbReference>
<dbReference type="PANTHER" id="PTHR43537:SF24">
    <property type="entry name" value="GLUCONATE OPERON TRANSCRIPTIONAL REPRESSOR"/>
    <property type="match status" value="1"/>
</dbReference>
<comment type="caution">
    <text evidence="6">The sequence shown here is derived from an EMBL/GenBank/DDBJ whole genome shotgun (WGS) entry which is preliminary data.</text>
</comment>
<dbReference type="EMBL" id="JAHXZN010000001">
    <property type="protein sequence ID" value="MBW6529861.1"/>
    <property type="molecule type" value="Genomic_DNA"/>
</dbReference>
<keyword evidence="2" id="KW-0238">DNA-binding</keyword>
<dbReference type="SUPFAM" id="SSF48008">
    <property type="entry name" value="GntR ligand-binding domain-like"/>
    <property type="match status" value="1"/>
</dbReference>
<keyword evidence="3" id="KW-0804">Transcription</keyword>
<dbReference type="SMART" id="SM00895">
    <property type="entry name" value="FCD"/>
    <property type="match status" value="1"/>
</dbReference>
<dbReference type="Pfam" id="PF00392">
    <property type="entry name" value="GntR"/>
    <property type="match status" value="1"/>
</dbReference>
<protein>
    <submittedName>
        <fullName evidence="6">GntR family transcriptional regulator</fullName>
    </submittedName>
</protein>
<feature type="domain" description="HTH gntR-type" evidence="5">
    <location>
        <begin position="29"/>
        <end position="96"/>
    </location>
</feature>
<proteinExistence type="predicted"/>
<evidence type="ECO:0000256" key="1">
    <source>
        <dbReference type="ARBA" id="ARBA00023015"/>
    </source>
</evidence>
<evidence type="ECO:0000259" key="5">
    <source>
        <dbReference type="PROSITE" id="PS50949"/>
    </source>
</evidence>
<dbReference type="Proteomes" id="UP000759103">
    <property type="component" value="Unassembled WGS sequence"/>
</dbReference>
<dbReference type="PROSITE" id="PS50949">
    <property type="entry name" value="HTH_GNTR"/>
    <property type="match status" value="1"/>
</dbReference>
<dbReference type="InterPro" id="IPR000524">
    <property type="entry name" value="Tscrpt_reg_HTH_GntR"/>
</dbReference>
<organism evidence="6 7">
    <name type="scientific">Sphingomonas citri</name>
    <dbReference type="NCBI Taxonomy" id="2862499"/>
    <lineage>
        <taxon>Bacteria</taxon>
        <taxon>Pseudomonadati</taxon>
        <taxon>Pseudomonadota</taxon>
        <taxon>Alphaproteobacteria</taxon>
        <taxon>Sphingomonadales</taxon>
        <taxon>Sphingomonadaceae</taxon>
        <taxon>Sphingomonas</taxon>
    </lineage>
</organism>
<gene>
    <name evidence="6" type="ORF">KZ820_03865</name>
</gene>
<evidence type="ECO:0000313" key="7">
    <source>
        <dbReference type="Proteomes" id="UP000759103"/>
    </source>
</evidence>
<reference evidence="6 7" key="1">
    <citation type="submission" date="2021-07" db="EMBL/GenBank/DDBJ databases">
        <title>Sphingomonas sp.</title>
        <authorList>
            <person name="Feng G."/>
            <person name="Li J."/>
            <person name="Pan M."/>
        </authorList>
    </citation>
    <scope>NUCLEOTIDE SEQUENCE [LARGE SCALE GENOMIC DNA]</scope>
    <source>
        <strain evidence="6 7">RRHST34</strain>
    </source>
</reference>
<accession>A0ABS7BJR2</accession>
<evidence type="ECO:0000313" key="6">
    <source>
        <dbReference type="EMBL" id="MBW6529861.1"/>
    </source>
</evidence>
<evidence type="ECO:0000256" key="2">
    <source>
        <dbReference type="ARBA" id="ARBA00023125"/>
    </source>
</evidence>
<sequence>MDRRTHLRHLDTTSTAPTHARAARPAPGPTMVERAYDHLLDMLMSLKIAPGERIAIDTVARQLGISQTPVREAMSQLEAEKLVYKMPNVGYRASPQMTRHEVRDLYTLRQLIEPYAAARAAEAMTDEAIATLRAIDRDMSGVADGDARAYSRFAEADAALHRLIATASGNRLIADTIERLHAHLHIFRALYATNAPHEAAREHRAIIDALVAHDPAAAEQAVRHHLLCSQQRMDDVLAEGTPST</sequence>
<dbReference type="Gene3D" id="1.20.120.530">
    <property type="entry name" value="GntR ligand-binding domain-like"/>
    <property type="match status" value="1"/>
</dbReference>
<dbReference type="Gene3D" id="1.10.10.10">
    <property type="entry name" value="Winged helix-like DNA-binding domain superfamily/Winged helix DNA-binding domain"/>
    <property type="match status" value="1"/>
</dbReference>
<dbReference type="InterPro" id="IPR036388">
    <property type="entry name" value="WH-like_DNA-bd_sf"/>
</dbReference>
<evidence type="ECO:0000256" key="3">
    <source>
        <dbReference type="ARBA" id="ARBA00023163"/>
    </source>
</evidence>
<feature type="region of interest" description="Disordered" evidence="4">
    <location>
        <begin position="1"/>
        <end position="29"/>
    </location>
</feature>
<dbReference type="InterPro" id="IPR011711">
    <property type="entry name" value="GntR_C"/>
</dbReference>
<dbReference type="SUPFAM" id="SSF46785">
    <property type="entry name" value="Winged helix' DNA-binding domain"/>
    <property type="match status" value="1"/>
</dbReference>
<dbReference type="InterPro" id="IPR008920">
    <property type="entry name" value="TF_FadR/GntR_C"/>
</dbReference>
<keyword evidence="1" id="KW-0805">Transcription regulation</keyword>
<dbReference type="InterPro" id="IPR036390">
    <property type="entry name" value="WH_DNA-bd_sf"/>
</dbReference>
<feature type="compositionally biased region" description="Low complexity" evidence="4">
    <location>
        <begin position="12"/>
        <end position="25"/>
    </location>
</feature>